<evidence type="ECO:0000313" key="3">
    <source>
        <dbReference type="EMBL" id="KEH19111.1"/>
    </source>
</evidence>
<dbReference type="Proteomes" id="UP000002051">
    <property type="component" value="Chromosome 8"/>
</dbReference>
<dbReference type="Pfam" id="PF13020">
    <property type="entry name" value="NOV_C"/>
    <property type="match status" value="1"/>
</dbReference>
<organism evidence="3 5">
    <name type="scientific">Medicago truncatula</name>
    <name type="common">Barrel medic</name>
    <name type="synonym">Medicago tribuloides</name>
    <dbReference type="NCBI Taxonomy" id="3880"/>
    <lineage>
        <taxon>Eukaryota</taxon>
        <taxon>Viridiplantae</taxon>
        <taxon>Streptophyta</taxon>
        <taxon>Embryophyta</taxon>
        <taxon>Tracheophyta</taxon>
        <taxon>Spermatophyta</taxon>
        <taxon>Magnoliopsida</taxon>
        <taxon>eudicotyledons</taxon>
        <taxon>Gunneridae</taxon>
        <taxon>Pentapetalae</taxon>
        <taxon>rosids</taxon>
        <taxon>fabids</taxon>
        <taxon>Fabales</taxon>
        <taxon>Fabaceae</taxon>
        <taxon>Papilionoideae</taxon>
        <taxon>50 kb inversion clade</taxon>
        <taxon>NPAAA clade</taxon>
        <taxon>Hologalegina</taxon>
        <taxon>IRL clade</taxon>
        <taxon>Trifolieae</taxon>
        <taxon>Medicago</taxon>
    </lineage>
</organism>
<feature type="domain" description="Protein NO VEIN C-terminal" evidence="2">
    <location>
        <begin position="252"/>
        <end position="336"/>
    </location>
</feature>
<evidence type="ECO:0000313" key="5">
    <source>
        <dbReference type="Proteomes" id="UP000002051"/>
    </source>
</evidence>
<feature type="compositionally biased region" description="Basic and acidic residues" evidence="1">
    <location>
        <begin position="92"/>
        <end position="105"/>
    </location>
</feature>
<dbReference type="HOGENOM" id="CLU_736453_0_0_1"/>
<evidence type="ECO:0000256" key="1">
    <source>
        <dbReference type="SAM" id="MobiDB-lite"/>
    </source>
</evidence>
<dbReference type="InterPro" id="IPR024975">
    <property type="entry name" value="NOV_C"/>
</dbReference>
<dbReference type="EnsemblPlants" id="KEH19111">
    <property type="protein sequence ID" value="KEH19111"/>
    <property type="gene ID" value="MTR_8g038765"/>
</dbReference>
<reference evidence="4" key="3">
    <citation type="submission" date="2015-04" db="UniProtKB">
        <authorList>
            <consortium name="EnsemblPlants"/>
        </authorList>
    </citation>
    <scope>IDENTIFICATION</scope>
    <source>
        <strain evidence="4">cv. Jemalong A17</strain>
    </source>
</reference>
<name>A0A072TPG4_MEDTR</name>
<reference evidence="3 5" key="1">
    <citation type="journal article" date="2011" name="Nature">
        <title>The Medicago genome provides insight into the evolution of rhizobial symbioses.</title>
        <authorList>
            <person name="Young N.D."/>
            <person name="Debelle F."/>
            <person name="Oldroyd G.E."/>
            <person name="Geurts R."/>
            <person name="Cannon S.B."/>
            <person name="Udvardi M.K."/>
            <person name="Benedito V.A."/>
            <person name="Mayer K.F."/>
            <person name="Gouzy J."/>
            <person name="Schoof H."/>
            <person name="Van de Peer Y."/>
            <person name="Proost S."/>
            <person name="Cook D.R."/>
            <person name="Meyers B.C."/>
            <person name="Spannagl M."/>
            <person name="Cheung F."/>
            <person name="De Mita S."/>
            <person name="Krishnakumar V."/>
            <person name="Gundlach H."/>
            <person name="Zhou S."/>
            <person name="Mudge J."/>
            <person name="Bharti A.K."/>
            <person name="Murray J.D."/>
            <person name="Naoumkina M.A."/>
            <person name="Rosen B."/>
            <person name="Silverstein K.A."/>
            <person name="Tang H."/>
            <person name="Rombauts S."/>
            <person name="Zhao P.X."/>
            <person name="Zhou P."/>
            <person name="Barbe V."/>
            <person name="Bardou P."/>
            <person name="Bechner M."/>
            <person name="Bellec A."/>
            <person name="Berger A."/>
            <person name="Berges H."/>
            <person name="Bidwell S."/>
            <person name="Bisseling T."/>
            <person name="Choisne N."/>
            <person name="Couloux A."/>
            <person name="Denny R."/>
            <person name="Deshpande S."/>
            <person name="Dai X."/>
            <person name="Doyle J.J."/>
            <person name="Dudez A.M."/>
            <person name="Farmer A.D."/>
            <person name="Fouteau S."/>
            <person name="Franken C."/>
            <person name="Gibelin C."/>
            <person name="Gish J."/>
            <person name="Goldstein S."/>
            <person name="Gonzalez A.J."/>
            <person name="Green P.J."/>
            <person name="Hallab A."/>
            <person name="Hartog M."/>
            <person name="Hua A."/>
            <person name="Humphray S.J."/>
            <person name="Jeong D.H."/>
            <person name="Jing Y."/>
            <person name="Jocker A."/>
            <person name="Kenton S.M."/>
            <person name="Kim D.J."/>
            <person name="Klee K."/>
            <person name="Lai H."/>
            <person name="Lang C."/>
            <person name="Lin S."/>
            <person name="Macmil S.L."/>
            <person name="Magdelenat G."/>
            <person name="Matthews L."/>
            <person name="McCorrison J."/>
            <person name="Monaghan E.L."/>
            <person name="Mun J.H."/>
            <person name="Najar F.Z."/>
            <person name="Nicholson C."/>
            <person name="Noirot C."/>
            <person name="O'Bleness M."/>
            <person name="Paule C.R."/>
            <person name="Poulain J."/>
            <person name="Prion F."/>
            <person name="Qin B."/>
            <person name="Qu C."/>
            <person name="Retzel E.F."/>
            <person name="Riddle C."/>
            <person name="Sallet E."/>
            <person name="Samain S."/>
            <person name="Samson N."/>
            <person name="Sanders I."/>
            <person name="Saurat O."/>
            <person name="Scarpelli C."/>
            <person name="Schiex T."/>
            <person name="Segurens B."/>
            <person name="Severin A.J."/>
            <person name="Sherrier D.J."/>
            <person name="Shi R."/>
            <person name="Sims S."/>
            <person name="Singer S.R."/>
            <person name="Sinharoy S."/>
            <person name="Sterck L."/>
            <person name="Viollet A."/>
            <person name="Wang B.B."/>
            <person name="Wang K."/>
            <person name="Wang M."/>
            <person name="Wang X."/>
            <person name="Warfsmann J."/>
            <person name="Weissenbach J."/>
            <person name="White D.D."/>
            <person name="White J.D."/>
            <person name="Wiley G.B."/>
            <person name="Wincker P."/>
            <person name="Xing Y."/>
            <person name="Yang L."/>
            <person name="Yao Z."/>
            <person name="Ying F."/>
            <person name="Zhai J."/>
            <person name="Zhou L."/>
            <person name="Zuber A."/>
            <person name="Denarie J."/>
            <person name="Dixon R.A."/>
            <person name="May G.D."/>
            <person name="Schwartz D.C."/>
            <person name="Rogers J."/>
            <person name="Quetier F."/>
            <person name="Town C.D."/>
            <person name="Roe B.A."/>
        </authorList>
    </citation>
    <scope>NUCLEOTIDE SEQUENCE [LARGE SCALE GENOMIC DNA]</scope>
    <source>
        <strain evidence="3">A17</strain>
        <strain evidence="4 5">cv. Jemalong A17</strain>
    </source>
</reference>
<gene>
    <name evidence="3" type="ordered locus">MTR_8g038765</name>
</gene>
<dbReference type="AlphaFoldDB" id="A0A072TPG4"/>
<dbReference type="EMBL" id="CM001224">
    <property type="protein sequence ID" value="KEH19111.1"/>
    <property type="molecule type" value="Genomic_DNA"/>
</dbReference>
<feature type="compositionally biased region" description="Basic residues" evidence="1">
    <location>
        <begin position="71"/>
        <end position="80"/>
    </location>
</feature>
<protein>
    <submittedName>
        <fullName evidence="3">DUF3883 domain protein</fullName>
    </submittedName>
</protein>
<accession>A0A072TPG4</accession>
<keyword evidence="5" id="KW-1185">Reference proteome</keyword>
<evidence type="ECO:0000313" key="4">
    <source>
        <dbReference type="EnsemblPlants" id="KEH19111"/>
    </source>
</evidence>
<evidence type="ECO:0000259" key="2">
    <source>
        <dbReference type="Pfam" id="PF13020"/>
    </source>
</evidence>
<proteinExistence type="predicted"/>
<reference evidence="3 5" key="2">
    <citation type="journal article" date="2014" name="BMC Genomics">
        <title>An improved genome release (version Mt4.0) for the model legume Medicago truncatula.</title>
        <authorList>
            <person name="Tang H."/>
            <person name="Krishnakumar V."/>
            <person name="Bidwell S."/>
            <person name="Rosen B."/>
            <person name="Chan A."/>
            <person name="Zhou S."/>
            <person name="Gentzbittel L."/>
            <person name="Childs K.L."/>
            <person name="Yandell M."/>
            <person name="Gundlach H."/>
            <person name="Mayer K.F."/>
            <person name="Schwartz D.C."/>
            <person name="Town C.D."/>
        </authorList>
    </citation>
    <scope>GENOME REANNOTATION</scope>
    <source>
        <strain evidence="3">A17</strain>
        <strain evidence="4 5">cv. Jemalong A17</strain>
    </source>
</reference>
<sequence>MKDDVAAIFVQSADLSYDDSGAARKVDSRSLDLELEFQEKIGFVMLQVFVTTHFFSLCVLLLDGYMDNKPTKKNKSKGCGKSKGMQSQTRVQPEKGEETAVKDEQETVVEDEQETVVEDVPEIVVKKEQETVMKEEQENTFNNLSELISQRVSEAINKSLNSHKQLVSDFDEHIETILSECEHTYDAFLLTQMRYEIYNQAARNVAELYENNFYEKHQHFDFNLDAWTNVGKSYVKRYQKSDEEANFFGNIGERLARDYLSNKYNDKVKGHDIRWLNEVSESHGPYDLALFKEKDILHYFEEVKITDIPEKFWFKMTPNEIDLASKSGDFYSVVFLKVRPDYSVDIFEIKNPLSKQSEMQAILRARKEAKGLQCVL</sequence>
<feature type="region of interest" description="Disordered" evidence="1">
    <location>
        <begin position="71"/>
        <end position="111"/>
    </location>
</feature>